<organism evidence="1 2">
    <name type="scientific">Candidatus Kerfeldbacteria bacterium CG15_BIG_FIL_POST_REV_8_21_14_020_45_12</name>
    <dbReference type="NCBI Taxonomy" id="2014247"/>
    <lineage>
        <taxon>Bacteria</taxon>
        <taxon>Candidatus Kerfeldiibacteriota</taxon>
    </lineage>
</organism>
<accession>A0A2M7H2Y5</accession>
<evidence type="ECO:0000313" key="2">
    <source>
        <dbReference type="Proteomes" id="UP000230292"/>
    </source>
</evidence>
<dbReference type="Proteomes" id="UP000230292">
    <property type="component" value="Unassembled WGS sequence"/>
</dbReference>
<evidence type="ECO:0000313" key="1">
    <source>
        <dbReference type="EMBL" id="PIW36596.1"/>
    </source>
</evidence>
<gene>
    <name evidence="1" type="ORF">COW24_04530</name>
</gene>
<dbReference type="EMBL" id="PFGC01000046">
    <property type="protein sequence ID" value="PIW36596.1"/>
    <property type="molecule type" value="Genomic_DNA"/>
</dbReference>
<dbReference type="Gene3D" id="3.40.50.450">
    <property type="match status" value="1"/>
</dbReference>
<reference evidence="1 2" key="1">
    <citation type="submission" date="2017-09" db="EMBL/GenBank/DDBJ databases">
        <title>Depth-based differentiation of microbial function through sediment-hosted aquifers and enrichment of novel symbionts in the deep terrestrial subsurface.</title>
        <authorList>
            <person name="Probst A.J."/>
            <person name="Ladd B."/>
            <person name="Jarett J.K."/>
            <person name="Geller-Mcgrath D.E."/>
            <person name="Sieber C.M."/>
            <person name="Emerson J.B."/>
            <person name="Anantharaman K."/>
            <person name="Thomas B.C."/>
            <person name="Malmstrom R."/>
            <person name="Stieglmeier M."/>
            <person name="Klingl A."/>
            <person name="Woyke T."/>
            <person name="Ryan C.M."/>
            <person name="Banfield J.F."/>
        </authorList>
    </citation>
    <scope>NUCLEOTIDE SEQUENCE [LARGE SCALE GENOMIC DNA]</scope>
    <source>
        <strain evidence="1">CG15_BIG_FIL_POST_REV_8_21_14_020_45_12</strain>
    </source>
</reference>
<protein>
    <submittedName>
        <fullName evidence="1">Uncharacterized protein</fullName>
    </submittedName>
</protein>
<proteinExistence type="predicted"/>
<comment type="caution">
    <text evidence="1">The sequence shown here is derived from an EMBL/GenBank/DDBJ whole genome shotgun (WGS) entry which is preliminary data.</text>
</comment>
<dbReference type="AlphaFoldDB" id="A0A2M7H2Y5"/>
<name>A0A2M7H2Y5_9BACT</name>
<sequence length="147" mass="16447">MHYDYFIVARYRNKEQAIDLADRLRAAKKTVYCFAESEPSAQHVAVLDDDTEAAMAAFESIENWREDPRVRDIFETDMEALRASDAVVVLMPVGKSGHIESGVAYGLGKQTIMIGEQVETESLYLIFDQEFSTVDLFIESIGSGLIG</sequence>